<dbReference type="InterPro" id="IPR051607">
    <property type="entry name" value="Metallo-dep_hydrolases"/>
</dbReference>
<protein>
    <submittedName>
        <fullName evidence="6">Amidohydrolase family protein</fullName>
    </submittedName>
</protein>
<dbReference type="AlphaFoldDB" id="A0A9D1PSS3"/>
<dbReference type="InterPro" id="IPR032466">
    <property type="entry name" value="Metal_Hydrolase"/>
</dbReference>
<comment type="caution">
    <text evidence="6">The sequence shown here is derived from an EMBL/GenBank/DDBJ whole genome shotgun (WGS) entry which is preliminary data.</text>
</comment>
<accession>A0A9D1PSS3</accession>
<dbReference type="GO" id="GO:0008892">
    <property type="term" value="F:guanine deaminase activity"/>
    <property type="evidence" value="ECO:0007669"/>
    <property type="project" value="TreeGrafter"/>
</dbReference>
<dbReference type="InterPro" id="IPR006680">
    <property type="entry name" value="Amidohydro-rel"/>
</dbReference>
<evidence type="ECO:0000313" key="6">
    <source>
        <dbReference type="EMBL" id="HIV98899.1"/>
    </source>
</evidence>
<dbReference type="GO" id="GO:0008270">
    <property type="term" value="F:zinc ion binding"/>
    <property type="evidence" value="ECO:0007669"/>
    <property type="project" value="TreeGrafter"/>
</dbReference>
<evidence type="ECO:0000256" key="1">
    <source>
        <dbReference type="ARBA" id="ARBA00001947"/>
    </source>
</evidence>
<dbReference type="Gene3D" id="3.20.20.140">
    <property type="entry name" value="Metal-dependent hydrolases"/>
    <property type="match status" value="1"/>
</dbReference>
<proteinExistence type="predicted"/>
<sequence>MKRILIKGNFIYPLSKERLEEKRNAFLIIENGRFVSFSDHAVPSDEEYDFSDNIIIPGLSDTHLHAPQYQFAGLYMDKSLLEWLNEHTFPEEAKYKDMKYAEKAYSIFISALNKSPTTRLSCFATIHEDSSFLLASMLDDAGYSGYVGKVNMDRNSPPDLTEDTEESIKSTLSFIRRTEKLKNISSAVTPRFVPSCTDSMMKALSEILLDNPGLVVQSHLCENKDEIEWVRSLHPEAENYASVYDRYGMLGRRNKSIMAHVCWPEDAELDLLENRNVFVAHSPSSNENLSSGIAPVSRMLERGINVTLSSDVAGGSSISMFSVISRALSHSRIRNAFFSDRALTFPEAFYLSCLSSSPLFSSQSGSIFPSWDADLVVISDSSIKSTLNEGLSLSERLERYVYSCAELPVVAKFIKGRKVV</sequence>
<keyword evidence="3" id="KW-0378">Hydrolase</keyword>
<dbReference type="SUPFAM" id="SSF51556">
    <property type="entry name" value="Metallo-dependent hydrolases"/>
    <property type="match status" value="1"/>
</dbReference>
<dbReference type="PANTHER" id="PTHR11271">
    <property type="entry name" value="GUANINE DEAMINASE"/>
    <property type="match status" value="1"/>
</dbReference>
<keyword evidence="4" id="KW-0862">Zinc</keyword>
<dbReference type="GO" id="GO:0005829">
    <property type="term" value="C:cytosol"/>
    <property type="evidence" value="ECO:0007669"/>
    <property type="project" value="TreeGrafter"/>
</dbReference>
<reference evidence="6" key="1">
    <citation type="journal article" date="2021" name="PeerJ">
        <title>Extensive microbial diversity within the chicken gut microbiome revealed by metagenomics and culture.</title>
        <authorList>
            <person name="Gilroy R."/>
            <person name="Ravi A."/>
            <person name="Getino M."/>
            <person name="Pursley I."/>
            <person name="Horton D.L."/>
            <person name="Alikhan N.F."/>
            <person name="Baker D."/>
            <person name="Gharbi K."/>
            <person name="Hall N."/>
            <person name="Watson M."/>
            <person name="Adriaenssens E.M."/>
            <person name="Foster-Nyarko E."/>
            <person name="Jarju S."/>
            <person name="Secka A."/>
            <person name="Antonio M."/>
            <person name="Oren A."/>
            <person name="Chaudhuri R.R."/>
            <person name="La Ragione R."/>
            <person name="Hildebrand F."/>
            <person name="Pallen M.J."/>
        </authorList>
    </citation>
    <scope>NUCLEOTIDE SEQUENCE</scope>
    <source>
        <strain evidence="6">Gambia11-129</strain>
    </source>
</reference>
<dbReference type="Proteomes" id="UP000823936">
    <property type="component" value="Unassembled WGS sequence"/>
</dbReference>
<organism evidence="6 7">
    <name type="scientific">Candidatus Ornithospirochaeta avicola</name>
    <dbReference type="NCBI Taxonomy" id="2840896"/>
    <lineage>
        <taxon>Bacteria</taxon>
        <taxon>Pseudomonadati</taxon>
        <taxon>Spirochaetota</taxon>
        <taxon>Spirochaetia</taxon>
        <taxon>Spirochaetales</taxon>
        <taxon>Spirochaetaceae</taxon>
        <taxon>Spirochaetaceae incertae sedis</taxon>
        <taxon>Candidatus Ornithospirochaeta</taxon>
    </lineage>
</organism>
<gene>
    <name evidence="6" type="ORF">IAB12_03875</name>
</gene>
<dbReference type="PANTHER" id="PTHR11271:SF6">
    <property type="entry name" value="GUANINE DEAMINASE"/>
    <property type="match status" value="1"/>
</dbReference>
<evidence type="ECO:0000256" key="4">
    <source>
        <dbReference type="ARBA" id="ARBA00022833"/>
    </source>
</evidence>
<dbReference type="SUPFAM" id="SSF51338">
    <property type="entry name" value="Composite domain of metallo-dependent hydrolases"/>
    <property type="match status" value="1"/>
</dbReference>
<dbReference type="Gene3D" id="2.30.40.10">
    <property type="entry name" value="Urease, subunit C, domain 1"/>
    <property type="match status" value="1"/>
</dbReference>
<evidence type="ECO:0000256" key="2">
    <source>
        <dbReference type="ARBA" id="ARBA00022723"/>
    </source>
</evidence>
<name>A0A9D1PSS3_9SPIO</name>
<keyword evidence="2" id="KW-0479">Metal-binding</keyword>
<reference evidence="6" key="2">
    <citation type="submission" date="2021-04" db="EMBL/GenBank/DDBJ databases">
        <authorList>
            <person name="Gilroy R."/>
        </authorList>
    </citation>
    <scope>NUCLEOTIDE SEQUENCE</scope>
    <source>
        <strain evidence="6">Gambia11-129</strain>
    </source>
</reference>
<dbReference type="InterPro" id="IPR011059">
    <property type="entry name" value="Metal-dep_hydrolase_composite"/>
</dbReference>
<dbReference type="Pfam" id="PF01979">
    <property type="entry name" value="Amidohydro_1"/>
    <property type="match status" value="1"/>
</dbReference>
<evidence type="ECO:0000256" key="3">
    <source>
        <dbReference type="ARBA" id="ARBA00022801"/>
    </source>
</evidence>
<dbReference type="GO" id="GO:0046098">
    <property type="term" value="P:guanine metabolic process"/>
    <property type="evidence" value="ECO:0007669"/>
    <property type="project" value="TreeGrafter"/>
</dbReference>
<evidence type="ECO:0000313" key="7">
    <source>
        <dbReference type="Proteomes" id="UP000823936"/>
    </source>
</evidence>
<comment type="cofactor">
    <cofactor evidence="1">
        <name>Zn(2+)</name>
        <dbReference type="ChEBI" id="CHEBI:29105"/>
    </cofactor>
</comment>
<dbReference type="EMBL" id="DXHU01000016">
    <property type="protein sequence ID" value="HIV98899.1"/>
    <property type="molecule type" value="Genomic_DNA"/>
</dbReference>
<feature type="domain" description="Amidohydrolase-related" evidence="5">
    <location>
        <begin position="54"/>
        <end position="382"/>
    </location>
</feature>
<evidence type="ECO:0000259" key="5">
    <source>
        <dbReference type="Pfam" id="PF01979"/>
    </source>
</evidence>